<name>A0A5M7BK38_SACHI</name>
<evidence type="ECO:0000259" key="1">
    <source>
        <dbReference type="PROSITE" id="PS51186"/>
    </source>
</evidence>
<protein>
    <submittedName>
        <fullName evidence="2">GNAT family N-acetyltransferase</fullName>
    </submittedName>
</protein>
<dbReference type="InterPro" id="IPR000182">
    <property type="entry name" value="GNAT_dom"/>
</dbReference>
<proteinExistence type="predicted"/>
<dbReference type="CDD" id="cd04301">
    <property type="entry name" value="NAT_SF"/>
    <property type="match status" value="1"/>
</dbReference>
<dbReference type="InterPro" id="IPR016181">
    <property type="entry name" value="Acyl_CoA_acyltransferase"/>
</dbReference>
<keyword evidence="2" id="KW-0808">Transferase</keyword>
<gene>
    <name evidence="2" type="ORF">F1721_23475</name>
</gene>
<dbReference type="Gene3D" id="3.40.630.30">
    <property type="match status" value="1"/>
</dbReference>
<dbReference type="EMBL" id="VWPH01000011">
    <property type="protein sequence ID" value="KAA5830072.1"/>
    <property type="molecule type" value="Genomic_DNA"/>
</dbReference>
<accession>A0A5M7BK38</accession>
<sequence length="166" mass="17964">MVIRRGGLGDVPRILEMLDEAVAWLVANGRSGQWGSSPWSESQKRREHIAEMVGGGTTWIAEVDGRAAGAMTLSSDPHPYVPPVDEPELYISLLVSSRAYAGMGVGSGLLAHAQQEAERLGVGLLRVDCYAGGEGRLVDYYRRNGFTATTPLTVGDWPGQLLERRI</sequence>
<comment type="caution">
    <text evidence="2">The sequence shown here is derived from an EMBL/GenBank/DDBJ whole genome shotgun (WGS) entry which is preliminary data.</text>
</comment>
<keyword evidence="3" id="KW-1185">Reference proteome</keyword>
<evidence type="ECO:0000313" key="2">
    <source>
        <dbReference type="EMBL" id="KAA5830072.1"/>
    </source>
</evidence>
<evidence type="ECO:0000313" key="3">
    <source>
        <dbReference type="Proteomes" id="UP000323946"/>
    </source>
</evidence>
<dbReference type="PROSITE" id="PS51186">
    <property type="entry name" value="GNAT"/>
    <property type="match status" value="1"/>
</dbReference>
<feature type="domain" description="N-acetyltransferase" evidence="1">
    <location>
        <begin position="1"/>
        <end position="166"/>
    </location>
</feature>
<organism evidence="2 3">
    <name type="scientific">Saccharopolyspora hirsuta</name>
    <dbReference type="NCBI Taxonomy" id="1837"/>
    <lineage>
        <taxon>Bacteria</taxon>
        <taxon>Bacillati</taxon>
        <taxon>Actinomycetota</taxon>
        <taxon>Actinomycetes</taxon>
        <taxon>Pseudonocardiales</taxon>
        <taxon>Pseudonocardiaceae</taxon>
        <taxon>Saccharopolyspora</taxon>
    </lineage>
</organism>
<reference evidence="2 3" key="1">
    <citation type="submission" date="2019-09" db="EMBL/GenBank/DDBJ databases">
        <title>Draft genome sequence of the thermophilic Saccharopolyspora hirsuta VKM Ac-666T.</title>
        <authorList>
            <person name="Lobastova T.G."/>
            <person name="Fokina V."/>
            <person name="Bragin E.Y."/>
            <person name="Shtratnikova V.Y."/>
            <person name="Starodumova I.P."/>
            <person name="Tarlachkov S.V."/>
            <person name="Donova M.V."/>
        </authorList>
    </citation>
    <scope>NUCLEOTIDE SEQUENCE [LARGE SCALE GENOMIC DNA]</scope>
    <source>
        <strain evidence="2 3">VKM Ac-666</strain>
    </source>
</reference>
<dbReference type="Proteomes" id="UP000323946">
    <property type="component" value="Unassembled WGS sequence"/>
</dbReference>
<dbReference type="GO" id="GO:0016747">
    <property type="term" value="F:acyltransferase activity, transferring groups other than amino-acyl groups"/>
    <property type="evidence" value="ECO:0007669"/>
    <property type="project" value="InterPro"/>
</dbReference>
<dbReference type="AlphaFoldDB" id="A0A5M7BK38"/>
<dbReference type="Pfam" id="PF00583">
    <property type="entry name" value="Acetyltransf_1"/>
    <property type="match status" value="1"/>
</dbReference>
<dbReference type="SUPFAM" id="SSF55729">
    <property type="entry name" value="Acyl-CoA N-acyltransferases (Nat)"/>
    <property type="match status" value="1"/>
</dbReference>
<dbReference type="OrthoDB" id="7011037at2"/>